<dbReference type="FunFam" id="3.40.50.2020:FF:000006">
    <property type="entry name" value="Hypoxanthine phosphoribosyltransferase"/>
    <property type="match status" value="1"/>
</dbReference>
<evidence type="ECO:0000313" key="19">
    <source>
        <dbReference type="Proteomes" id="UP000199230"/>
    </source>
</evidence>
<dbReference type="NCBIfam" id="TIGR01203">
    <property type="entry name" value="HGPRTase"/>
    <property type="match status" value="1"/>
</dbReference>
<comment type="catalytic activity">
    <reaction evidence="15">
        <text>IMP + diphosphate = hypoxanthine + 5-phospho-alpha-D-ribose 1-diphosphate</text>
        <dbReference type="Rhea" id="RHEA:17973"/>
        <dbReference type="ChEBI" id="CHEBI:17368"/>
        <dbReference type="ChEBI" id="CHEBI:33019"/>
        <dbReference type="ChEBI" id="CHEBI:58017"/>
        <dbReference type="ChEBI" id="CHEBI:58053"/>
        <dbReference type="EC" id="2.4.2.8"/>
    </reaction>
    <physiologicalReaction direction="right-to-left" evidence="15">
        <dbReference type="Rhea" id="RHEA:17975"/>
    </physiologicalReaction>
</comment>
<proteinExistence type="inferred from homology"/>
<evidence type="ECO:0000256" key="11">
    <source>
        <dbReference type="ARBA" id="ARBA00022726"/>
    </source>
</evidence>
<feature type="domain" description="Phosphoribosyltransferase" evidence="17">
    <location>
        <begin position="21"/>
        <end position="161"/>
    </location>
</feature>
<evidence type="ECO:0000256" key="2">
    <source>
        <dbReference type="ARBA" id="ARBA00002049"/>
    </source>
</evidence>
<gene>
    <name evidence="18" type="ORF">SAMN05192546_102109</name>
</gene>
<keyword evidence="9 16" id="KW-0808">Transferase</keyword>
<dbReference type="Pfam" id="PF00156">
    <property type="entry name" value="Pribosyltran"/>
    <property type="match status" value="1"/>
</dbReference>
<dbReference type="PANTHER" id="PTHR43340">
    <property type="entry name" value="HYPOXANTHINE-GUANINE PHOSPHORIBOSYLTRANSFERASE"/>
    <property type="match status" value="1"/>
</dbReference>
<evidence type="ECO:0000259" key="17">
    <source>
        <dbReference type="Pfam" id="PF00156"/>
    </source>
</evidence>
<evidence type="ECO:0000313" key="18">
    <source>
        <dbReference type="EMBL" id="SDY43346.1"/>
    </source>
</evidence>
<dbReference type="EMBL" id="FNPV01000002">
    <property type="protein sequence ID" value="SDY43346.1"/>
    <property type="molecule type" value="Genomic_DNA"/>
</dbReference>
<evidence type="ECO:0000256" key="7">
    <source>
        <dbReference type="ARBA" id="ARBA00022490"/>
    </source>
</evidence>
<dbReference type="InterPro" id="IPR000836">
    <property type="entry name" value="PRTase_dom"/>
</dbReference>
<reference evidence="18 19" key="1">
    <citation type="submission" date="2016-10" db="EMBL/GenBank/DDBJ databases">
        <authorList>
            <person name="de Groot N.N."/>
        </authorList>
    </citation>
    <scope>NUCLEOTIDE SEQUENCE [LARGE SCALE GENOMIC DNA]</scope>
    <source>
        <strain evidence="18 19">APO</strain>
    </source>
</reference>
<accession>A0A1H3JTU8</accession>
<comment type="subcellular location">
    <subcellularLocation>
        <location evidence="3 16">Cytoplasm</location>
    </subcellularLocation>
</comment>
<dbReference type="STRING" id="159292.SAMN05192546_102109"/>
<dbReference type="InterPro" id="IPR005904">
    <property type="entry name" value="Hxn_phspho_trans"/>
</dbReference>
<dbReference type="GO" id="GO:0046100">
    <property type="term" value="P:hypoxanthine metabolic process"/>
    <property type="evidence" value="ECO:0007669"/>
    <property type="project" value="TreeGrafter"/>
</dbReference>
<keyword evidence="12 16" id="KW-0547">Nucleotide-binding</keyword>
<evidence type="ECO:0000256" key="3">
    <source>
        <dbReference type="ARBA" id="ARBA00004496"/>
    </source>
</evidence>
<evidence type="ECO:0000256" key="4">
    <source>
        <dbReference type="ARBA" id="ARBA00004669"/>
    </source>
</evidence>
<evidence type="ECO:0000256" key="12">
    <source>
        <dbReference type="ARBA" id="ARBA00022741"/>
    </source>
</evidence>
<name>A0A1H3JTU8_9FIRM</name>
<dbReference type="UniPathway" id="UPA00591">
    <property type="reaction ID" value="UER00648"/>
</dbReference>
<keyword evidence="19" id="KW-1185">Reference proteome</keyword>
<dbReference type="GO" id="GO:0005829">
    <property type="term" value="C:cytosol"/>
    <property type="evidence" value="ECO:0007669"/>
    <property type="project" value="TreeGrafter"/>
</dbReference>
<evidence type="ECO:0000256" key="5">
    <source>
        <dbReference type="ARBA" id="ARBA00004676"/>
    </source>
</evidence>
<keyword evidence="11 16" id="KW-0660">Purine salvage</keyword>
<comment type="pathway">
    <text evidence="5">Purine metabolism; GMP biosynthesis via salvage pathway; GMP from guanine: step 1/1.</text>
</comment>
<organism evidence="18 19">
    <name type="scientific">Tindallia californiensis</name>
    <dbReference type="NCBI Taxonomy" id="159292"/>
    <lineage>
        <taxon>Bacteria</taxon>
        <taxon>Bacillati</taxon>
        <taxon>Bacillota</taxon>
        <taxon>Clostridia</taxon>
        <taxon>Peptostreptococcales</taxon>
        <taxon>Tindalliaceae</taxon>
        <taxon>Tindallia</taxon>
    </lineage>
</organism>
<evidence type="ECO:0000256" key="14">
    <source>
        <dbReference type="ARBA" id="ARBA00048811"/>
    </source>
</evidence>
<evidence type="ECO:0000256" key="10">
    <source>
        <dbReference type="ARBA" id="ARBA00022723"/>
    </source>
</evidence>
<protein>
    <recommendedName>
        <fullName evidence="16">Hypoxanthine phosphoribosyltransferase</fullName>
        <ecNumber evidence="16">2.4.2.8</ecNumber>
    </recommendedName>
</protein>
<dbReference type="OrthoDB" id="9802824at2"/>
<dbReference type="GO" id="GO:0032264">
    <property type="term" value="P:IMP salvage"/>
    <property type="evidence" value="ECO:0007669"/>
    <property type="project" value="UniProtKB-UniPathway"/>
</dbReference>
<dbReference type="InterPro" id="IPR029057">
    <property type="entry name" value="PRTase-like"/>
</dbReference>
<evidence type="ECO:0000256" key="13">
    <source>
        <dbReference type="ARBA" id="ARBA00022842"/>
    </source>
</evidence>
<dbReference type="GO" id="GO:0000287">
    <property type="term" value="F:magnesium ion binding"/>
    <property type="evidence" value="ECO:0007669"/>
    <property type="project" value="TreeGrafter"/>
</dbReference>
<dbReference type="EC" id="2.4.2.8" evidence="16"/>
<evidence type="ECO:0000256" key="16">
    <source>
        <dbReference type="RuleBase" id="RU364099"/>
    </source>
</evidence>
<comment type="pathway">
    <text evidence="4 16">Purine metabolism; IMP biosynthesis via salvage pathway; IMP from hypoxanthine: step 1/1.</text>
</comment>
<dbReference type="InterPro" id="IPR050408">
    <property type="entry name" value="HGPRT"/>
</dbReference>
<dbReference type="SUPFAM" id="SSF53271">
    <property type="entry name" value="PRTase-like"/>
    <property type="match status" value="1"/>
</dbReference>
<dbReference type="CDD" id="cd06223">
    <property type="entry name" value="PRTases_typeI"/>
    <property type="match status" value="1"/>
</dbReference>
<comment type="catalytic activity">
    <reaction evidence="14">
        <text>GMP + diphosphate = guanine + 5-phospho-alpha-D-ribose 1-diphosphate</text>
        <dbReference type="Rhea" id="RHEA:25424"/>
        <dbReference type="ChEBI" id="CHEBI:16235"/>
        <dbReference type="ChEBI" id="CHEBI:33019"/>
        <dbReference type="ChEBI" id="CHEBI:58017"/>
        <dbReference type="ChEBI" id="CHEBI:58115"/>
        <dbReference type="EC" id="2.4.2.8"/>
    </reaction>
    <physiologicalReaction direction="right-to-left" evidence="14">
        <dbReference type="Rhea" id="RHEA:25426"/>
    </physiologicalReaction>
</comment>
<evidence type="ECO:0000256" key="6">
    <source>
        <dbReference type="ARBA" id="ARBA00008391"/>
    </source>
</evidence>
<dbReference type="RefSeq" id="WP_093310822.1">
    <property type="nucleotide sequence ID" value="NZ_FNPV01000002.1"/>
</dbReference>
<dbReference type="Proteomes" id="UP000199230">
    <property type="component" value="Unassembled WGS sequence"/>
</dbReference>
<keyword evidence="10 16" id="KW-0479">Metal-binding</keyword>
<dbReference type="GO" id="GO:0004422">
    <property type="term" value="F:hypoxanthine phosphoribosyltransferase activity"/>
    <property type="evidence" value="ECO:0007669"/>
    <property type="project" value="InterPro"/>
</dbReference>
<dbReference type="PANTHER" id="PTHR43340:SF1">
    <property type="entry name" value="HYPOXANTHINE PHOSPHORIBOSYLTRANSFERASE"/>
    <property type="match status" value="1"/>
</dbReference>
<dbReference type="GO" id="GO:0006166">
    <property type="term" value="P:purine ribonucleoside salvage"/>
    <property type="evidence" value="ECO:0007669"/>
    <property type="project" value="UniProtKB-KW"/>
</dbReference>
<dbReference type="AlphaFoldDB" id="A0A1H3JTU8"/>
<evidence type="ECO:0000256" key="9">
    <source>
        <dbReference type="ARBA" id="ARBA00022679"/>
    </source>
</evidence>
<evidence type="ECO:0000256" key="8">
    <source>
        <dbReference type="ARBA" id="ARBA00022676"/>
    </source>
</evidence>
<sequence>MNIDDKKWETLCSKEDIRTKTQELGKIITQDYHNKNLYVISLLKGSFIFCADLVREIDLKVKVNFMISSSYGDGFETSGKVVIDKDVEEDLSEYDVLLVDDIADSGLTLTHVMKHLKTKNPKSLKSCVLLNKPSRRLEDLEPDYIGFTIPDAFVVGYGLNYGEHYRNIPYVFIVTEEDRH</sequence>
<keyword evidence="7 16" id="KW-0963">Cytoplasm</keyword>
<evidence type="ECO:0000256" key="15">
    <source>
        <dbReference type="ARBA" id="ARBA00049402"/>
    </source>
</evidence>
<keyword evidence="8 16" id="KW-0328">Glycosyltransferase</keyword>
<dbReference type="GO" id="GO:0052657">
    <property type="term" value="F:guanine phosphoribosyltransferase activity"/>
    <property type="evidence" value="ECO:0007669"/>
    <property type="project" value="RHEA"/>
</dbReference>
<dbReference type="Gene3D" id="3.40.50.2020">
    <property type="match status" value="1"/>
</dbReference>
<keyword evidence="13 16" id="KW-0460">Magnesium</keyword>
<dbReference type="GO" id="GO:0000166">
    <property type="term" value="F:nucleotide binding"/>
    <property type="evidence" value="ECO:0007669"/>
    <property type="project" value="UniProtKB-KW"/>
</dbReference>
<comment type="similarity">
    <text evidence="6 16">Belongs to the purine/pyrimidine phosphoribosyltransferase family.</text>
</comment>
<dbReference type="GO" id="GO:0032263">
    <property type="term" value="P:GMP salvage"/>
    <property type="evidence" value="ECO:0007669"/>
    <property type="project" value="TreeGrafter"/>
</dbReference>
<evidence type="ECO:0000256" key="1">
    <source>
        <dbReference type="ARBA" id="ARBA00001946"/>
    </source>
</evidence>
<comment type="cofactor">
    <cofactor evidence="1 16">
        <name>Mg(2+)</name>
        <dbReference type="ChEBI" id="CHEBI:18420"/>
    </cofactor>
</comment>
<dbReference type="GO" id="GO:0006178">
    <property type="term" value="P:guanine salvage"/>
    <property type="evidence" value="ECO:0007669"/>
    <property type="project" value="TreeGrafter"/>
</dbReference>
<comment type="function">
    <text evidence="2">Purine salvage pathway enzyme that catalyzes the transfer of the ribosyl-5-phosphate group from 5-phospho-alpha-D-ribose 1-diphosphate (PRPP) to the N9 position of the 6-oxopurines hypoxanthine and guanine to form the corresponding ribonucleotides IMP (inosine 5'-monophosphate) and GMP (guanosine 5'-monophosphate), with the release of PPi.</text>
</comment>